<gene>
    <name evidence="2" type="primary">LOC128071544</name>
</gene>
<evidence type="ECO:0000313" key="2">
    <source>
        <dbReference type="Ensembl" id="ENSP00000502794.1"/>
    </source>
</evidence>
<feature type="compositionally biased region" description="Basic residues" evidence="1">
    <location>
        <begin position="29"/>
        <end position="40"/>
    </location>
</feature>
<reference evidence="2" key="4">
    <citation type="submission" date="2025-08" db="UniProtKB">
        <authorList>
            <consortium name="Ensembl"/>
        </authorList>
    </citation>
    <scope>IDENTIFICATION</scope>
</reference>
<reference evidence="2 3" key="1">
    <citation type="journal article" date="2001" name="Nature">
        <title>Initial sequencing and analysis of the human genome.</title>
        <authorList>
            <consortium name="International Human Genome Sequencing Consortium"/>
            <person name="Lander E.S."/>
            <person name="Linton L.M."/>
            <person name="Birren B."/>
            <person name="Nusbaum C."/>
            <person name="Zody M.C."/>
            <person name="Baldwin J."/>
            <person name="Devon K."/>
            <person name="Dewar K."/>
            <person name="Doyle M."/>
            <person name="FitzHugh W."/>
            <person name="Funke R."/>
            <person name="Gage D."/>
            <person name="Harris K."/>
            <person name="Heaford A."/>
            <person name="Howland J."/>
            <person name="Kann L."/>
            <person name="Lehoczky J."/>
            <person name="LeVine R."/>
            <person name="McEwan P."/>
            <person name="McKernan K."/>
            <person name="Meldrim J."/>
            <person name="Mesirov J.P."/>
            <person name="Miranda C."/>
            <person name="Morris W."/>
            <person name="Naylor J."/>
            <person name="Raymond C."/>
            <person name="Rosetti M."/>
            <person name="Santos R."/>
            <person name="Sheridan A."/>
            <person name="Sougnez C."/>
            <person name="Stange-Thomann N."/>
            <person name="Stojanovic N."/>
            <person name="Subramanian A."/>
            <person name="Wyman D."/>
            <person name="Rogers J."/>
            <person name="Sulston J."/>
            <person name="Ainscough R."/>
            <person name="Beck S."/>
            <person name="Bentley D."/>
            <person name="Burton J."/>
            <person name="Clee C."/>
            <person name="Carter N."/>
            <person name="Coulson A."/>
            <person name="Deadman R."/>
            <person name="Deloukas P."/>
            <person name="Dunham A."/>
            <person name="Dunham I."/>
            <person name="Durbin R."/>
            <person name="French L."/>
            <person name="Grafham D."/>
            <person name="Gregory S."/>
            <person name="Hubbard T."/>
            <person name="Humphray S."/>
            <person name="Hunt A."/>
            <person name="Jones M."/>
            <person name="Lloyd C."/>
            <person name="McMurray A."/>
            <person name="Matthews L."/>
            <person name="Mercer S."/>
            <person name="Milne S."/>
            <person name="Mullikin J.C."/>
            <person name="Mungall A."/>
            <person name="Plumb R."/>
            <person name="Ross M."/>
            <person name="Shownkeen R."/>
            <person name="Sims S."/>
            <person name="Waterston R.H."/>
            <person name="Wilson R.K."/>
            <person name="Hillier L.W."/>
            <person name="McPherson J.D."/>
            <person name="Marra M.A."/>
            <person name="Mardis E.R."/>
            <person name="Fulton L.A."/>
            <person name="Chinwalla A.T."/>
            <person name="Pepin K.H."/>
            <person name="Gish W.R."/>
            <person name="Chissoe S.L."/>
            <person name="Wendl M.C."/>
            <person name="Delehaunty K.D."/>
            <person name="Miner T.L."/>
            <person name="Delehaunty A."/>
            <person name="Kramer J.B."/>
            <person name="Cook L.L."/>
            <person name="Fulton R.S."/>
            <person name="Johnson D.L."/>
            <person name="Minx P.J."/>
            <person name="Clifton S.W."/>
            <person name="Hawkins T."/>
            <person name="Branscomb E."/>
            <person name="Predki P."/>
            <person name="Richardson P."/>
            <person name="Wenning S."/>
            <person name="Slezak T."/>
            <person name="Doggett N."/>
            <person name="Cheng J.F."/>
            <person name="Olsen A."/>
            <person name="Lucas S."/>
            <person name="Elkin C."/>
            <person name="Uberbacher E."/>
            <person name="Frazier M."/>
            <person name="Gibbs R.A."/>
            <person name="Muzny D.M."/>
            <person name="Scherer S.E."/>
            <person name="Bouck J.B."/>
            <person name="Sodergren E.J."/>
            <person name="Worley K.C."/>
            <person name="Rives C.M."/>
            <person name="Gorrell J.H."/>
            <person name="Metzker M.L."/>
            <person name="Naylor S.L."/>
            <person name="Kucherlapati R.S."/>
            <person name="Nelson D.L."/>
            <person name="Weinstock G.M."/>
            <person name="Sakaki Y."/>
            <person name="Fujiyama A."/>
            <person name="Hattori M."/>
            <person name="Yada T."/>
            <person name="Toyoda A."/>
            <person name="Itoh T."/>
            <person name="Kawagoe C."/>
            <person name="Watanabe H."/>
            <person name="Totoki Y."/>
            <person name="Taylor T."/>
            <person name="Weissenbach J."/>
            <person name="Heilig R."/>
            <person name="Saurin W."/>
            <person name="Artiguenave F."/>
            <person name="Brottier P."/>
            <person name="Bruls T."/>
            <person name="Pelletier E."/>
            <person name="Robert C."/>
            <person name="Wincker P."/>
            <person name="Smith D.R."/>
            <person name="Doucette-Stamm L."/>
            <person name="Rubenfield M."/>
            <person name="Weinstock K."/>
            <person name="Lee H.M."/>
            <person name="Dubois J."/>
            <person name="Rosenthal A."/>
            <person name="Platzer M."/>
            <person name="Nyakatura G."/>
            <person name="Taudien S."/>
            <person name="Rump A."/>
            <person name="Yang H."/>
            <person name="Yu J."/>
            <person name="Wang J."/>
            <person name="Huang G."/>
            <person name="Gu J."/>
            <person name="Hood L."/>
            <person name="Rowen L."/>
            <person name="Madan A."/>
            <person name="Qin S."/>
            <person name="Davis R.W."/>
            <person name="Federspiel N.A."/>
            <person name="Abola A.P."/>
            <person name="Proctor M.J."/>
            <person name="Myers R.M."/>
            <person name="Schmutz J."/>
            <person name="Dickson M."/>
            <person name="Grimwood J."/>
            <person name="Cox D.R."/>
            <person name="Olson M.V."/>
            <person name="Kaul R."/>
            <person name="Raymond C."/>
            <person name="Shimizu N."/>
            <person name="Kawasaki K."/>
            <person name="Minoshima S."/>
            <person name="Evans G.A."/>
            <person name="Athanasiou M."/>
            <person name="Schultz R."/>
            <person name="Roe B.A."/>
            <person name="Chen F."/>
            <person name="Pan H."/>
            <person name="Ramser J."/>
            <person name="Lehrach H."/>
            <person name="Reinhardt R."/>
            <person name="McCombie W.R."/>
            <person name="de la Bastide M."/>
            <person name="Dedhia N."/>
            <person name="Blocker H."/>
            <person name="Hornischer K."/>
            <person name="Nordsiek G."/>
            <person name="Agarwala R."/>
            <person name="Aravind L."/>
            <person name="Bailey J.A."/>
            <person name="Bateman A."/>
            <person name="Batzoglou S."/>
            <person name="Birney E."/>
            <person name="Bork P."/>
            <person name="Brown D.G."/>
            <person name="Burge C.B."/>
            <person name="Cerutti L."/>
            <person name="Chen H.C."/>
            <person name="Church D."/>
            <person name="Clamp M."/>
            <person name="Copley R.R."/>
            <person name="Doerks T."/>
            <person name="Eddy S.R."/>
            <person name="Eichler E.E."/>
            <person name="Furey T.S."/>
            <person name="Galagan J."/>
            <person name="Gilbert J.G."/>
            <person name="Harmon C."/>
            <person name="Hayashizaki Y."/>
            <person name="Haussler D."/>
            <person name="Hermjakob H."/>
            <person name="Hokamp K."/>
            <person name="Jang W."/>
            <person name="Johnson L.S."/>
            <person name="Jones T.A."/>
            <person name="Kasif S."/>
            <person name="Kaspryzk A."/>
            <person name="Kennedy S."/>
            <person name="Kent W.J."/>
            <person name="Kitts P."/>
            <person name="Koonin E.V."/>
            <person name="Korf I."/>
            <person name="Kulp D."/>
            <person name="Lancet D."/>
            <person name="Lowe T.M."/>
            <person name="McLysaght A."/>
            <person name="Mikkelsen T."/>
            <person name="Moran J.V."/>
            <person name="Mulder N."/>
            <person name="Pollara V.J."/>
            <person name="Ponting C.P."/>
            <person name="Schuler G."/>
            <person name="Schultz J."/>
            <person name="Slater G."/>
            <person name="Smit A.F."/>
            <person name="Stupka E."/>
            <person name="Szustakowski J."/>
            <person name="Thierry-Mieg D."/>
            <person name="Thierry-Mieg J."/>
            <person name="Wagner L."/>
            <person name="Wallis J."/>
            <person name="Wheeler R."/>
            <person name="Williams A."/>
            <person name="Wolf Y.I."/>
            <person name="Wolfe K.H."/>
            <person name="Yang S.P."/>
            <person name="Yeh R.F."/>
            <person name="Collins F."/>
            <person name="Guyer M.S."/>
            <person name="Peterson J."/>
            <person name="Felsenfeld A."/>
            <person name="Wetterstrand K.A."/>
            <person name="Patrinos A."/>
            <person name="Morgan M.J."/>
            <person name="de Jong P."/>
            <person name="Catanese J.J."/>
            <person name="Osoegawa K."/>
            <person name="Shizuya H."/>
            <person name="Choi S."/>
            <person name="Chen Y.J."/>
        </authorList>
    </citation>
    <scope>NUCLEOTIDE SEQUENCE [LARGE SCALE GENOMIC DNA]</scope>
</reference>
<name>A0A6Q8PHS2_HUMAN</name>
<keyword evidence="3" id="KW-1185">Reference proteome</keyword>
<feature type="region of interest" description="Disordered" evidence="1">
    <location>
        <begin position="1"/>
        <end position="57"/>
    </location>
</feature>
<dbReference type="GeneID" id="128071544"/>
<dbReference type="OrthoDB" id="9771653at2759"/>
<dbReference type="InParanoid" id="A0A6Q8PHS2"/>
<dbReference type="KEGG" id="hsa:128071544"/>
<accession>A0A6Q8PHS2</accession>
<evidence type="ECO:0000313" key="3">
    <source>
        <dbReference type="Proteomes" id="UP000005640"/>
    </source>
</evidence>
<dbReference type="Proteomes" id="UP000005640">
    <property type="component" value="Chromosome 1"/>
</dbReference>
<sequence length="68" mass="7469">MRDFPLAAGGTHPENAGAARGKDPLPQQRKTKRKKAYRQRALRDAPSKQWASATAPSSCFCCNPRGTR</sequence>
<dbReference type="AlphaFoldDB" id="A0A6Q8PHS2"/>
<dbReference type="GeneCards" id="LOC128071544"/>
<proteinExistence type="predicted"/>
<organism evidence="2 3">
    <name type="scientific">Homo sapiens</name>
    <name type="common">Human</name>
    <dbReference type="NCBI Taxonomy" id="9606"/>
    <lineage>
        <taxon>Eukaryota</taxon>
        <taxon>Metazoa</taxon>
        <taxon>Chordata</taxon>
        <taxon>Craniata</taxon>
        <taxon>Vertebrata</taxon>
        <taxon>Euteleostomi</taxon>
        <taxon>Mammalia</taxon>
        <taxon>Eutheria</taxon>
        <taxon>Euarchontoglires</taxon>
        <taxon>Primates</taxon>
        <taxon>Haplorrhini</taxon>
        <taxon>Catarrhini</taxon>
        <taxon>Hominidae</taxon>
        <taxon>Homo</taxon>
    </lineage>
</organism>
<evidence type="ECO:0000256" key="1">
    <source>
        <dbReference type="SAM" id="MobiDB-lite"/>
    </source>
</evidence>
<protein>
    <submittedName>
        <fullName evidence="2">Uncharacterized protein</fullName>
    </submittedName>
</protein>
<dbReference type="Bgee" id="ENSG00000288626">
    <property type="expression patterns" value="Expressed in male germ line stem cell (sensu Vertebrata) in testis and 53 other cell types or tissues"/>
</dbReference>
<dbReference type="EMBL" id="AC242628">
    <property type="status" value="NOT_ANNOTATED_CDS"/>
    <property type="molecule type" value="Genomic_DNA"/>
</dbReference>
<reference evidence="2 3" key="2">
    <citation type="journal article" date="2004" name="Nature">
        <title>Finishing the euchromatic sequence of the human genome.</title>
        <authorList>
            <consortium name="International Human Genome Sequencing Consortium"/>
        </authorList>
    </citation>
    <scope>NUCLEOTIDE SEQUENCE [LARGE SCALE GENOMIC DNA]</scope>
</reference>
<dbReference type="RefSeq" id="NP_001401821.1">
    <property type="nucleotide sequence ID" value="NM_001414892.1"/>
</dbReference>
<dbReference type="MANE-Select" id="ENST00000675347.1">
    <property type="protein sequence ID" value="ENSP00000502794.1"/>
    <property type="RefSeq nucleotide sequence ID" value="NM_001414892.1"/>
    <property type="RefSeq protein sequence ID" value="NP_001401821.1"/>
</dbReference>
<reference evidence="2 3" key="3">
    <citation type="journal article" date="2006" name="Nature">
        <title>The DNA sequence and biological annotation of human chromosome 1.</title>
        <authorList>
            <person name="Gregory S.G."/>
            <person name="Barlow K.F."/>
            <person name="McLay K.E."/>
            <person name="Kaul R."/>
            <person name="Swarbreck D."/>
            <person name="Dunham A."/>
            <person name="Scott C.E."/>
            <person name="Howe K.L."/>
            <person name="Woodfine K."/>
            <person name="Spencer C.C."/>
            <person name="Jones M.C."/>
            <person name="Gillson C."/>
            <person name="Searle S."/>
            <person name="Zhou Y."/>
            <person name="Kokocinski F."/>
            <person name="McDonald L."/>
            <person name="Evans R."/>
            <person name="Phillips K."/>
            <person name="Atkinson A."/>
            <person name="Cooper R."/>
            <person name="Jones C."/>
            <person name="Hall R.E."/>
            <person name="Andrews T.D."/>
            <person name="Lloyd C."/>
            <person name="Ainscough R."/>
            <person name="Almeida J.P."/>
            <person name="Ambrose K.D."/>
            <person name="Anderson F."/>
            <person name="Andrew R.W."/>
            <person name="Ashwell R.I."/>
            <person name="Aubin K."/>
            <person name="Babbage A.K."/>
            <person name="Bagguley C.L."/>
            <person name="Bailey J."/>
            <person name="Beasley H."/>
            <person name="Bethel G."/>
            <person name="Bird C.P."/>
            <person name="Bray-Allen S."/>
            <person name="Brown J.Y."/>
            <person name="Brown A.J."/>
            <person name="Buckley D."/>
            <person name="Burton J."/>
            <person name="Bye J."/>
            <person name="Carder C."/>
            <person name="Chapman J.C."/>
            <person name="Clark S.Y."/>
            <person name="Clarke G."/>
            <person name="Clee C."/>
            <person name="Cobley V."/>
            <person name="Collier R.E."/>
            <person name="Corby N."/>
            <person name="Coville G.J."/>
            <person name="Davies J."/>
            <person name="Deadman R."/>
            <person name="Dunn M."/>
            <person name="Earthrowl M."/>
            <person name="Ellington A.G."/>
            <person name="Errington H."/>
            <person name="Frankish A."/>
            <person name="Frankland J."/>
            <person name="French L."/>
            <person name="Garner P."/>
            <person name="Garnett J."/>
            <person name="Gay L."/>
            <person name="Ghori M.R."/>
            <person name="Gibson R."/>
            <person name="Gilby L.M."/>
            <person name="Gillett W."/>
            <person name="Glithero R.J."/>
            <person name="Grafham D.V."/>
            <person name="Griffiths C."/>
            <person name="Griffiths-Jones S."/>
            <person name="Grocock R."/>
            <person name="Hammond S."/>
            <person name="Harrison E.S."/>
            <person name="Hart E."/>
            <person name="Haugen E."/>
            <person name="Heath P.D."/>
            <person name="Holmes S."/>
            <person name="Holt K."/>
            <person name="Howden P.J."/>
            <person name="Hunt A.R."/>
            <person name="Hunt S.E."/>
            <person name="Hunter G."/>
            <person name="Isherwood J."/>
            <person name="James R."/>
            <person name="Johnson C."/>
            <person name="Johnson D."/>
            <person name="Joy A."/>
            <person name="Kay M."/>
            <person name="Kershaw J.K."/>
            <person name="Kibukawa M."/>
            <person name="Kimberley A.M."/>
            <person name="King A."/>
            <person name="Knights A.J."/>
            <person name="Lad H."/>
            <person name="Laird G."/>
            <person name="Lawlor S."/>
            <person name="Leongamornlert D.A."/>
            <person name="Lloyd D.M."/>
            <person name="Loveland J."/>
            <person name="Lovell J."/>
            <person name="Lush M.J."/>
            <person name="Lyne R."/>
            <person name="Martin S."/>
            <person name="Mashreghi-Mohammadi M."/>
            <person name="Matthews L."/>
            <person name="Matthews N.S."/>
            <person name="McLaren S."/>
            <person name="Milne S."/>
            <person name="Mistry S."/>
            <person name="Moore M.J."/>
            <person name="Nickerson T."/>
            <person name="O'Dell C.N."/>
            <person name="Oliver K."/>
            <person name="Palmeiri A."/>
            <person name="Palmer S.A."/>
            <person name="Parker A."/>
            <person name="Patel D."/>
            <person name="Pearce A.V."/>
            <person name="Peck A.I."/>
            <person name="Pelan S."/>
            <person name="Phelps K."/>
            <person name="Phillimore B.J."/>
            <person name="Plumb R."/>
            <person name="Rajan J."/>
            <person name="Raymond C."/>
            <person name="Rouse G."/>
            <person name="Saenphimmachak C."/>
            <person name="Sehra H.K."/>
            <person name="Sheridan E."/>
            <person name="Shownkeen R."/>
            <person name="Sims S."/>
            <person name="Skuce C.D."/>
            <person name="Smith M."/>
            <person name="Steward C."/>
            <person name="Subramanian S."/>
            <person name="Sycamore N."/>
            <person name="Tracey A."/>
            <person name="Tromans A."/>
            <person name="Van Helmond Z."/>
            <person name="Wall M."/>
            <person name="Wallis J.M."/>
            <person name="White S."/>
            <person name="Whitehead S.L."/>
            <person name="Wilkinson J.E."/>
            <person name="Willey D.L."/>
            <person name="Williams H."/>
            <person name="Wilming L."/>
            <person name="Wray P.W."/>
            <person name="Wu Z."/>
            <person name="Coulson A."/>
            <person name="Vaudin M."/>
            <person name="Sulston J.E."/>
            <person name="Durbin R."/>
            <person name="Hubbard T."/>
            <person name="Wooster R."/>
            <person name="Dunham I."/>
            <person name="Carter N.P."/>
            <person name="McVean G."/>
            <person name="Ross M.T."/>
            <person name="Harrow J."/>
            <person name="Olson M.V."/>
            <person name="Beck S."/>
            <person name="Rogers J."/>
            <person name="Bentley D.R."/>
            <person name="Banerjee R."/>
            <person name="Bryant S.P."/>
            <person name="Burford D.C."/>
            <person name="Burrill W.D."/>
            <person name="Clegg S.M."/>
            <person name="Dhami P."/>
            <person name="Dovey O."/>
            <person name="Faulkner L.M."/>
            <person name="Gribble S.M."/>
            <person name="Langford C.F."/>
            <person name="Pandian R.D."/>
            <person name="Porter K.M."/>
            <person name="Prigmore E."/>
        </authorList>
    </citation>
    <scope>NUCLEOTIDE SEQUENCE [LARGE SCALE GENOMIC DNA]</scope>
</reference>
<dbReference type="Ensembl" id="ENST00000675347.1">
    <property type="protein sequence ID" value="ENSP00000502794.1"/>
    <property type="gene ID" value="ENSG00000288626.1"/>
</dbReference>
<reference evidence="2" key="5">
    <citation type="submission" date="2025-09" db="UniProtKB">
        <authorList>
            <consortium name="Ensembl"/>
        </authorList>
    </citation>
    <scope>IDENTIFICATION</scope>
</reference>